<comment type="caution">
    <text evidence="1">The sequence shown here is derived from an EMBL/GenBank/DDBJ whole genome shotgun (WGS) entry which is preliminary data.</text>
</comment>
<dbReference type="EMBL" id="BMAV01027031">
    <property type="protein sequence ID" value="GFS55428.1"/>
    <property type="molecule type" value="Genomic_DNA"/>
</dbReference>
<dbReference type="Gene3D" id="2.130.10.10">
    <property type="entry name" value="YVTN repeat-like/Quinoprotein amine dehydrogenase"/>
    <property type="match status" value="1"/>
</dbReference>
<dbReference type="InterPro" id="IPR036322">
    <property type="entry name" value="WD40_repeat_dom_sf"/>
</dbReference>
<reference evidence="1" key="1">
    <citation type="submission" date="2020-08" db="EMBL/GenBank/DDBJ databases">
        <title>Multicomponent nature underlies the extraordinary mechanical properties of spider dragline silk.</title>
        <authorList>
            <person name="Kono N."/>
            <person name="Nakamura H."/>
            <person name="Mori M."/>
            <person name="Yoshida Y."/>
            <person name="Ohtoshi R."/>
            <person name="Malay A.D."/>
            <person name="Moran D.A.P."/>
            <person name="Tomita M."/>
            <person name="Numata K."/>
            <person name="Arakawa K."/>
        </authorList>
    </citation>
    <scope>NUCLEOTIDE SEQUENCE</scope>
</reference>
<dbReference type="OrthoDB" id="10248252at2759"/>
<name>A0A8X6IPZ4_9ARAC</name>
<accession>A0A8X6IPZ4</accession>
<evidence type="ECO:0000313" key="1">
    <source>
        <dbReference type="EMBL" id="GFS55428.1"/>
    </source>
</evidence>
<feature type="non-terminal residue" evidence="1">
    <location>
        <position position="1"/>
    </location>
</feature>
<dbReference type="Proteomes" id="UP000886998">
    <property type="component" value="Unassembled WGS sequence"/>
</dbReference>
<proteinExistence type="predicted"/>
<gene>
    <name evidence="1" type="primary">wdr92</name>
    <name evidence="1" type="ORF">TNIN_197891</name>
</gene>
<keyword evidence="2" id="KW-1185">Reference proteome</keyword>
<sequence>MEKPQIILHADVSLNYTVFDTKWIPVSTKFISLGTHPKGDGAFQIYEISGGKVQLVSEITKPRGLKCGTFGASALHQRHLATGDFEGNLQVWDMEALDSPIYDVRGHTQIINAIDGVGGLGIGAGAPEI</sequence>
<dbReference type="InterPro" id="IPR015943">
    <property type="entry name" value="WD40/YVTN_repeat-like_dom_sf"/>
</dbReference>
<evidence type="ECO:0000313" key="2">
    <source>
        <dbReference type="Proteomes" id="UP000886998"/>
    </source>
</evidence>
<organism evidence="1 2">
    <name type="scientific">Trichonephila inaurata madagascariensis</name>
    <dbReference type="NCBI Taxonomy" id="2747483"/>
    <lineage>
        <taxon>Eukaryota</taxon>
        <taxon>Metazoa</taxon>
        <taxon>Ecdysozoa</taxon>
        <taxon>Arthropoda</taxon>
        <taxon>Chelicerata</taxon>
        <taxon>Arachnida</taxon>
        <taxon>Araneae</taxon>
        <taxon>Araneomorphae</taxon>
        <taxon>Entelegynae</taxon>
        <taxon>Araneoidea</taxon>
        <taxon>Nephilidae</taxon>
        <taxon>Trichonephila</taxon>
        <taxon>Trichonephila inaurata</taxon>
    </lineage>
</organism>
<protein>
    <submittedName>
        <fullName evidence="1">WD repeat-containing protein 92</fullName>
    </submittedName>
</protein>
<dbReference type="AlphaFoldDB" id="A0A8X6IPZ4"/>
<dbReference type="SUPFAM" id="SSF50978">
    <property type="entry name" value="WD40 repeat-like"/>
    <property type="match status" value="1"/>
</dbReference>